<feature type="transmembrane region" description="Helical" evidence="1">
    <location>
        <begin position="289"/>
        <end position="309"/>
    </location>
</feature>
<dbReference type="GO" id="GO:0016747">
    <property type="term" value="F:acyltransferase activity, transferring groups other than amino-acyl groups"/>
    <property type="evidence" value="ECO:0007669"/>
    <property type="project" value="InterPro"/>
</dbReference>
<name>A0AAW7XP00_9GAMM</name>
<feature type="transmembrane region" description="Helical" evidence="1">
    <location>
        <begin position="113"/>
        <end position="134"/>
    </location>
</feature>
<evidence type="ECO:0000313" key="3">
    <source>
        <dbReference type="EMBL" id="MDO6454764.1"/>
    </source>
</evidence>
<feature type="domain" description="Acyltransferase 3" evidence="2">
    <location>
        <begin position="9"/>
        <end position="336"/>
    </location>
</feature>
<feature type="transmembrane region" description="Helical" evidence="1">
    <location>
        <begin position="72"/>
        <end position="93"/>
    </location>
</feature>
<dbReference type="RefSeq" id="WP_303496560.1">
    <property type="nucleotide sequence ID" value="NZ_JAUOPG010000010.1"/>
</dbReference>
<feature type="transmembrane region" description="Helical" evidence="1">
    <location>
        <begin position="141"/>
        <end position="160"/>
    </location>
</feature>
<evidence type="ECO:0000313" key="5">
    <source>
        <dbReference type="Proteomes" id="UP001169862"/>
    </source>
</evidence>
<dbReference type="InterPro" id="IPR050879">
    <property type="entry name" value="Acyltransferase_3"/>
</dbReference>
<keyword evidence="1" id="KW-0472">Membrane</keyword>
<dbReference type="PANTHER" id="PTHR23028">
    <property type="entry name" value="ACETYLTRANSFERASE"/>
    <property type="match status" value="1"/>
</dbReference>
<feature type="transmembrane region" description="Helical" evidence="1">
    <location>
        <begin position="7"/>
        <end position="26"/>
    </location>
</feature>
<feature type="transmembrane region" description="Helical" evidence="1">
    <location>
        <begin position="38"/>
        <end position="60"/>
    </location>
</feature>
<reference evidence="3" key="1">
    <citation type="submission" date="2023-07" db="EMBL/GenBank/DDBJ databases">
        <title>Genome content predicts the carbon catabolic preferences of heterotrophic bacteria.</title>
        <authorList>
            <person name="Gralka M."/>
        </authorList>
    </citation>
    <scope>NUCLEOTIDE SEQUENCE</scope>
    <source>
        <strain evidence="4">5G01</strain>
        <strain evidence="3">I2M16</strain>
    </source>
</reference>
<feature type="transmembrane region" description="Helical" evidence="1">
    <location>
        <begin position="166"/>
        <end position="188"/>
    </location>
</feature>
<evidence type="ECO:0000313" key="6">
    <source>
        <dbReference type="Proteomes" id="UP001177341"/>
    </source>
</evidence>
<organism evidence="3 5">
    <name type="scientific">Neptunomonas phycophila</name>
    <dbReference type="NCBI Taxonomy" id="1572645"/>
    <lineage>
        <taxon>Bacteria</taxon>
        <taxon>Pseudomonadati</taxon>
        <taxon>Pseudomonadota</taxon>
        <taxon>Gammaproteobacteria</taxon>
        <taxon>Oceanospirillales</taxon>
        <taxon>Oceanospirillaceae</taxon>
        <taxon>Neptunomonas</taxon>
    </lineage>
</organism>
<dbReference type="InterPro" id="IPR002656">
    <property type="entry name" value="Acyl_transf_3_dom"/>
</dbReference>
<dbReference type="PANTHER" id="PTHR23028:SF134">
    <property type="entry name" value="PUTATIVE (AFU_ORTHOLOGUE AFUA_4G08520)-RELATED"/>
    <property type="match status" value="1"/>
</dbReference>
<feature type="transmembrane region" description="Helical" evidence="1">
    <location>
        <begin position="200"/>
        <end position="221"/>
    </location>
</feature>
<keyword evidence="1" id="KW-1133">Transmembrane helix</keyword>
<evidence type="ECO:0000259" key="2">
    <source>
        <dbReference type="Pfam" id="PF01757"/>
    </source>
</evidence>
<evidence type="ECO:0000313" key="4">
    <source>
        <dbReference type="EMBL" id="MDP2522587.1"/>
    </source>
</evidence>
<dbReference type="EMBL" id="JAUOPG010000010">
    <property type="protein sequence ID" value="MDO6454764.1"/>
    <property type="molecule type" value="Genomic_DNA"/>
</dbReference>
<sequence length="366" mass="42575">MPNQTFSLYLDVVRFLAAVLVLLYHSNWRELITDQVPLGGYGHSAVIIFFVLSGFVIAYVSDVKEADAKSYAVNRLSRIYSVAIPVLLMTPLLDVWGESISPVFYEDKTTHDLWYVRIFSSLLFLNEVWFVSIMSFSNVPYWSLCYEVWYYVIYAAYIFMRGWKRWVAIVSIALLLGPKILLLFPLWLVGVAIYKWQITYNLSVFKACVLWLMSFFAFYGFHEYGVQYALADLLKAWGGDYLYEQLTFSKYFLSDYLLVPIIAINFIAFRRLSGLCPNMPQAVSRCIRYVSGFTFILYLSHQPLLQFYGAVINGNPDSSRFYLTVIGLVIITVFALGFLTERRKRTWKRFFDLLLSWKGRTRSLNT</sequence>
<keyword evidence="3" id="KW-0012">Acyltransferase</keyword>
<protein>
    <submittedName>
        <fullName evidence="3">Acyltransferase</fullName>
        <ecNumber evidence="3">2.3.-.-</ecNumber>
    </submittedName>
</protein>
<dbReference type="Proteomes" id="UP001169862">
    <property type="component" value="Unassembled WGS sequence"/>
</dbReference>
<feature type="transmembrane region" description="Helical" evidence="1">
    <location>
        <begin position="251"/>
        <end position="269"/>
    </location>
</feature>
<dbReference type="EC" id="2.3.-.-" evidence="3"/>
<keyword evidence="1" id="KW-0812">Transmembrane</keyword>
<proteinExistence type="predicted"/>
<gene>
    <name evidence="3" type="ORF">Q4490_14415</name>
    <name evidence="4" type="ORF">Q8W30_08380</name>
</gene>
<keyword evidence="3" id="KW-0808">Transferase</keyword>
<dbReference type="AlphaFoldDB" id="A0AAW7XP00"/>
<dbReference type="EMBL" id="JAUYVO010000005">
    <property type="protein sequence ID" value="MDP2522587.1"/>
    <property type="molecule type" value="Genomic_DNA"/>
</dbReference>
<accession>A0AAW7XP00</accession>
<comment type="caution">
    <text evidence="3">The sequence shown here is derived from an EMBL/GenBank/DDBJ whole genome shotgun (WGS) entry which is preliminary data.</text>
</comment>
<dbReference type="Pfam" id="PF01757">
    <property type="entry name" value="Acyl_transf_3"/>
    <property type="match status" value="1"/>
</dbReference>
<keyword evidence="6" id="KW-1185">Reference proteome</keyword>
<dbReference type="Proteomes" id="UP001177341">
    <property type="component" value="Unassembled WGS sequence"/>
</dbReference>
<feature type="transmembrane region" description="Helical" evidence="1">
    <location>
        <begin position="321"/>
        <end position="339"/>
    </location>
</feature>
<evidence type="ECO:0000256" key="1">
    <source>
        <dbReference type="SAM" id="Phobius"/>
    </source>
</evidence>